<protein>
    <submittedName>
        <fullName evidence="1">Uncharacterized protein</fullName>
    </submittedName>
</protein>
<evidence type="ECO:0000313" key="1">
    <source>
        <dbReference type="EMBL" id="NDW07729.1"/>
    </source>
</evidence>
<dbReference type="RefSeq" id="WP_163466187.1">
    <property type="nucleotide sequence ID" value="NZ_JAAAMG010000037.1"/>
</dbReference>
<comment type="caution">
    <text evidence="1">The sequence shown here is derived from an EMBL/GenBank/DDBJ whole genome shotgun (WGS) entry which is preliminary data.</text>
</comment>
<gene>
    <name evidence="1" type="ORF">GTK09_25290</name>
</gene>
<accession>A0A6N9TDI1</accession>
<organism evidence="1 2">
    <name type="scientific">Jiella pacifica</name>
    <dbReference type="NCBI Taxonomy" id="2696469"/>
    <lineage>
        <taxon>Bacteria</taxon>
        <taxon>Pseudomonadati</taxon>
        <taxon>Pseudomonadota</taxon>
        <taxon>Alphaproteobacteria</taxon>
        <taxon>Hyphomicrobiales</taxon>
        <taxon>Aurantimonadaceae</taxon>
        <taxon>Jiella</taxon>
    </lineage>
</organism>
<dbReference type="InterPro" id="IPR006311">
    <property type="entry name" value="TAT_signal"/>
</dbReference>
<proteinExistence type="predicted"/>
<evidence type="ECO:0000313" key="2">
    <source>
        <dbReference type="Proteomes" id="UP000469011"/>
    </source>
</evidence>
<dbReference type="PROSITE" id="PS51318">
    <property type="entry name" value="TAT"/>
    <property type="match status" value="1"/>
</dbReference>
<dbReference type="AlphaFoldDB" id="A0A6N9TDI1"/>
<name>A0A6N9TDI1_9HYPH</name>
<dbReference type="Proteomes" id="UP000469011">
    <property type="component" value="Unassembled WGS sequence"/>
</dbReference>
<reference evidence="1 2" key="1">
    <citation type="submission" date="2020-01" db="EMBL/GenBank/DDBJ databases">
        <title>Jiella pacifica sp. nov.</title>
        <authorList>
            <person name="Xue Z."/>
            <person name="Zhu S."/>
            <person name="Chen J."/>
            <person name="Yang J."/>
        </authorList>
    </citation>
    <scope>NUCLEOTIDE SEQUENCE [LARGE SCALE GENOMIC DNA]</scope>
    <source>
        <strain evidence="1 2">40Bstr34</strain>
    </source>
</reference>
<sequence>MTQKDSSAFITPLDWSILKAWWSKGQNVRGTRPERRREYARGNGTEKKIMSLFKLFRPSGPATQQESPDPTRRRLLTGLGIAACAASVGVLSFGTHADAATPPPEDGDLLDRLDALADDEPDEMEVAHYTGYRHNHRRRPRRRRHRRGSCRDAWFRRRNPRACGIRPRRRHRRRYGRDCYRVGNVTVCR</sequence>
<keyword evidence="2" id="KW-1185">Reference proteome</keyword>
<dbReference type="EMBL" id="JAAAMG010000037">
    <property type="protein sequence ID" value="NDW07729.1"/>
    <property type="molecule type" value="Genomic_DNA"/>
</dbReference>